<comment type="similarity">
    <text evidence="1">Belongs to the aspartyl/asparaginyl beta-hydroxylase family.</text>
</comment>
<organism evidence="5 6">
    <name type="scientific">Glacieibacterium frigidum</name>
    <dbReference type="NCBI Taxonomy" id="2593303"/>
    <lineage>
        <taxon>Bacteria</taxon>
        <taxon>Pseudomonadati</taxon>
        <taxon>Pseudomonadota</taxon>
        <taxon>Alphaproteobacteria</taxon>
        <taxon>Sphingomonadales</taxon>
        <taxon>Sphingosinicellaceae</taxon>
        <taxon>Glacieibacterium</taxon>
    </lineage>
</organism>
<dbReference type="GO" id="GO:0016020">
    <property type="term" value="C:membrane"/>
    <property type="evidence" value="ECO:0007669"/>
    <property type="project" value="TreeGrafter"/>
</dbReference>
<dbReference type="SUPFAM" id="SSF51197">
    <property type="entry name" value="Clavaminate synthase-like"/>
    <property type="match status" value="1"/>
</dbReference>
<reference evidence="5 6" key="1">
    <citation type="submission" date="2019-07" db="EMBL/GenBank/DDBJ databases">
        <title>Novel species isolated from glacier.</title>
        <authorList>
            <person name="Liu Q."/>
            <person name="Xin Y.-H."/>
        </authorList>
    </citation>
    <scope>NUCLEOTIDE SEQUENCE [LARGE SCALE GENOMIC DNA]</scope>
    <source>
        <strain evidence="5 6">LB1R16</strain>
    </source>
</reference>
<dbReference type="InterPro" id="IPR019734">
    <property type="entry name" value="TPR_rpt"/>
</dbReference>
<dbReference type="EMBL" id="VJWA01000002">
    <property type="protein sequence ID" value="TRW14205.1"/>
    <property type="molecule type" value="Genomic_DNA"/>
</dbReference>
<dbReference type="Gene3D" id="2.60.120.330">
    <property type="entry name" value="B-lactam Antibiotic, Isopenicillin N Synthase, Chain"/>
    <property type="match status" value="1"/>
</dbReference>
<dbReference type="Proteomes" id="UP000317894">
    <property type="component" value="Unassembled WGS sequence"/>
</dbReference>
<evidence type="ECO:0000259" key="4">
    <source>
        <dbReference type="Pfam" id="PF05118"/>
    </source>
</evidence>
<dbReference type="AlphaFoldDB" id="A0A552U7L1"/>
<keyword evidence="2" id="KW-0223">Dioxygenase</keyword>
<evidence type="ECO:0000256" key="3">
    <source>
        <dbReference type="ARBA" id="ARBA00023002"/>
    </source>
</evidence>
<proteinExistence type="inferred from homology"/>
<evidence type="ECO:0000313" key="5">
    <source>
        <dbReference type="EMBL" id="TRW14205.1"/>
    </source>
</evidence>
<sequence length="416" mass="44763">MADGRIAQLYAAADAARAARRPDDATRHLQAVLAIDPRQPRALNMLGLQALTTGDAKTAVEMLTRAAAAAPQAIELRLNLADAQRRLGDDAGELASLNAALAIEPYAVIALLRKAQFAERRGRLSDAAKSYGAVLNIVASNPLPPELAAQVEHGRAVVNANIAALGTTLARHLADPRAAVENEAAWRFDACVEQLLGRRRVYPSQPTGLSYPGLPLIEIFPRALMPWLSELEAATADIQREFAALEGGFAPYVAMPAGTPVNQWEALNHSLDWSALFLWQDGIRNDANCARCPATAALLDRLPLLDVPGRGPAAFFSVLRPRTHIPPHVGVTNIRAVVHLPLVVPDGCGIRIGALTRQWVIGTAFAFDDTIEHEAWNDSDQPRAVLILDVWNPAIDPVERDLLRALTVGLDAHGQA</sequence>
<evidence type="ECO:0000256" key="1">
    <source>
        <dbReference type="ARBA" id="ARBA00007730"/>
    </source>
</evidence>
<dbReference type="GO" id="GO:0051213">
    <property type="term" value="F:dioxygenase activity"/>
    <property type="evidence" value="ECO:0007669"/>
    <property type="project" value="UniProtKB-KW"/>
</dbReference>
<dbReference type="InterPro" id="IPR007803">
    <property type="entry name" value="Asp/Arg/Pro-Hydrxlase"/>
</dbReference>
<comment type="caution">
    <text evidence="5">The sequence shown here is derived from an EMBL/GenBank/DDBJ whole genome shotgun (WGS) entry which is preliminary data.</text>
</comment>
<dbReference type="SMART" id="SM00028">
    <property type="entry name" value="TPR"/>
    <property type="match status" value="4"/>
</dbReference>
<keyword evidence="6" id="KW-1185">Reference proteome</keyword>
<dbReference type="PANTHER" id="PTHR46332">
    <property type="entry name" value="ASPARTATE BETA-HYDROXYLASE DOMAIN-CONTAINING PROTEIN 2"/>
    <property type="match status" value="1"/>
</dbReference>
<dbReference type="Pfam" id="PF05118">
    <property type="entry name" value="Asp_Arg_Hydrox"/>
    <property type="match status" value="1"/>
</dbReference>
<name>A0A552U7L1_9SPHN</name>
<dbReference type="PANTHER" id="PTHR46332:SF5">
    <property type="entry name" value="ASPARTATE BETA-HYDROXYLASE DOMAIN CONTAINING 2"/>
    <property type="match status" value="1"/>
</dbReference>
<gene>
    <name evidence="5" type="ORF">FMM06_10815</name>
</gene>
<dbReference type="RefSeq" id="WP_144237410.1">
    <property type="nucleotide sequence ID" value="NZ_VJWA01000002.1"/>
</dbReference>
<accession>A0A552U7L1</accession>
<evidence type="ECO:0000313" key="6">
    <source>
        <dbReference type="Proteomes" id="UP000317894"/>
    </source>
</evidence>
<dbReference type="InterPro" id="IPR011990">
    <property type="entry name" value="TPR-like_helical_dom_sf"/>
</dbReference>
<feature type="domain" description="Aspartyl/asparaginy/proline hydroxylase" evidence="4">
    <location>
        <begin position="268"/>
        <end position="393"/>
    </location>
</feature>
<protein>
    <recommendedName>
        <fullName evidence="4">Aspartyl/asparaginy/proline hydroxylase domain-containing protein</fullName>
    </recommendedName>
</protein>
<dbReference type="InterPro" id="IPR027443">
    <property type="entry name" value="IPNS-like_sf"/>
</dbReference>
<dbReference type="Gene3D" id="1.25.40.10">
    <property type="entry name" value="Tetratricopeptide repeat domain"/>
    <property type="match status" value="1"/>
</dbReference>
<dbReference type="OrthoDB" id="21665at2"/>
<keyword evidence="3" id="KW-0560">Oxidoreductase</keyword>
<dbReference type="InterPro" id="IPR051821">
    <property type="entry name" value="Asp/Asn_beta-hydroxylase"/>
</dbReference>
<dbReference type="SUPFAM" id="SSF48452">
    <property type="entry name" value="TPR-like"/>
    <property type="match status" value="1"/>
</dbReference>
<evidence type="ECO:0000256" key="2">
    <source>
        <dbReference type="ARBA" id="ARBA00022964"/>
    </source>
</evidence>